<feature type="compositionally biased region" description="Basic residues" evidence="1">
    <location>
        <begin position="945"/>
        <end position="958"/>
    </location>
</feature>
<feature type="region of interest" description="Disordered" evidence="1">
    <location>
        <begin position="938"/>
        <end position="958"/>
    </location>
</feature>
<feature type="region of interest" description="Disordered" evidence="1">
    <location>
        <begin position="745"/>
        <end position="905"/>
    </location>
</feature>
<keyword evidence="4" id="KW-1185">Reference proteome</keyword>
<dbReference type="PROSITE" id="PS50004">
    <property type="entry name" value="C2"/>
    <property type="match status" value="1"/>
</dbReference>
<evidence type="ECO:0000259" key="2">
    <source>
        <dbReference type="PROSITE" id="PS50004"/>
    </source>
</evidence>
<dbReference type="PANTHER" id="PTHR47052:SF3">
    <property type="entry name" value="INGRESSION PROTEIN 1"/>
    <property type="match status" value="1"/>
</dbReference>
<feature type="compositionally biased region" description="Basic and acidic residues" evidence="1">
    <location>
        <begin position="458"/>
        <end position="469"/>
    </location>
</feature>
<feature type="compositionally biased region" description="Basic and acidic residues" evidence="1">
    <location>
        <begin position="652"/>
        <end position="662"/>
    </location>
</feature>
<feature type="compositionally biased region" description="Basic and acidic residues" evidence="1">
    <location>
        <begin position="711"/>
        <end position="721"/>
    </location>
</feature>
<name>A0A9P9E2J8_9PLEO</name>
<dbReference type="Proteomes" id="UP000700596">
    <property type="component" value="Unassembled WGS sequence"/>
</dbReference>
<feature type="compositionally biased region" description="Basic and acidic residues" evidence="1">
    <location>
        <begin position="281"/>
        <end position="292"/>
    </location>
</feature>
<dbReference type="Gene3D" id="2.60.40.150">
    <property type="entry name" value="C2 domain"/>
    <property type="match status" value="1"/>
</dbReference>
<dbReference type="EMBL" id="JAGMWT010000004">
    <property type="protein sequence ID" value="KAH7130255.1"/>
    <property type="molecule type" value="Genomic_DNA"/>
</dbReference>
<feature type="region of interest" description="Disordered" evidence="1">
    <location>
        <begin position="155"/>
        <end position="501"/>
    </location>
</feature>
<organism evidence="3 4">
    <name type="scientific">Dendryphion nanum</name>
    <dbReference type="NCBI Taxonomy" id="256645"/>
    <lineage>
        <taxon>Eukaryota</taxon>
        <taxon>Fungi</taxon>
        <taxon>Dikarya</taxon>
        <taxon>Ascomycota</taxon>
        <taxon>Pezizomycotina</taxon>
        <taxon>Dothideomycetes</taxon>
        <taxon>Pleosporomycetidae</taxon>
        <taxon>Pleosporales</taxon>
        <taxon>Torulaceae</taxon>
        <taxon>Dendryphion</taxon>
    </lineage>
</organism>
<feature type="compositionally biased region" description="Basic and acidic residues" evidence="1">
    <location>
        <begin position="754"/>
        <end position="802"/>
    </location>
</feature>
<dbReference type="InterPro" id="IPR000008">
    <property type="entry name" value="C2_dom"/>
</dbReference>
<sequence length="958" mass="106859">MATKASATTAVGGMHTAGIFSNMTVDGPNIGTLVAIIDRAKNLPNRRTMGKQDPYCAARLGKEAKKTSTDKRGGQTPRWDQELRFPVHDSPDYHNLKVSVFNDDKKTELIGETWVSLEAILSPGGGQSDSWHGLNCRGKYAGEIRIELTYYDTRPKPEKAPVEKKKMSGARPDAQSAGLSGPREHTPVKRRPLPSDPTGASPSPVATPEHRGLSGHQSGPRPIGQRRSNQPDSHSTPSRRPLPDASPLNGTPASNPHTPQNSQRTPQQELPNVLSNPARPSFDERQLSKESFDMSYTAPKPYEVQPLDIVQHRATSSDDFRSSQGHAHSQHHIDLPHSYSAPIIPTQHSYEPEPSPRGHYTHQPDDFSSGYHDQQLQQYSHAPDPYEDPQYHIEPLRTSRSNTRMHDQAQPQELYRPSHGYTDSQNSYDSFTTHARPSSAMQPTVEDEDDPPPPPPVHRRDAATLDHEQFTPSYQSDAIAPLNINRFRDESPRPMYDSPPQAYDLEEYHSQQVVERRYTHSRASPQPVSRPVSRDTMAPSPLRQETALIPASLVPGIDASRNENRMVTTSTYQTPPSYETPTRMRHHSEPDYHTPPHYDTPSYQHQLVHRQTMPLAESPNYYPHPPPQEPRHTSPVHDSMPIIKPRAVSPRKSYDYADDRTSRAPVRSMPTRKSVSPRPPPSSFDDGQRRLSGVPFNPDSFDVLNPAASKTNERSAIERRGSHIELNDKGQVVTFSGRVIDASDHLPLDSWAPEPERKGPQKDRPARERPTLNGARDIEDALQREREYRRDRGERDRIRSAVEETLGEPEIPSNALVTTRHYHSSSNGSPMNSGALVLVDRDTPPGSGGRNRLQKHGQRPTSTFIPSNSSPAGYSMSNPNVLRERENPGGYGSSPNYGSAGNRHSIAAPPIPAKIPLDLRRDLNSEDMALSLELQSIDIGPGSARQHRGSARRRYGDY</sequence>
<feature type="region of interest" description="Disordered" evidence="1">
    <location>
        <begin position="568"/>
        <end position="602"/>
    </location>
</feature>
<comment type="caution">
    <text evidence="3">The sequence shown here is derived from an EMBL/GenBank/DDBJ whole genome shotgun (WGS) entry which is preliminary data.</text>
</comment>
<evidence type="ECO:0000313" key="4">
    <source>
        <dbReference type="Proteomes" id="UP000700596"/>
    </source>
</evidence>
<feature type="compositionally biased region" description="Low complexity" evidence="1">
    <location>
        <begin position="893"/>
        <end position="905"/>
    </location>
</feature>
<dbReference type="InterPro" id="IPR037791">
    <property type="entry name" value="C2_fungal_Inn1"/>
</dbReference>
<dbReference type="AlphaFoldDB" id="A0A9P9E2J8"/>
<evidence type="ECO:0000313" key="3">
    <source>
        <dbReference type="EMBL" id="KAH7130255.1"/>
    </source>
</evidence>
<dbReference type="SMART" id="SM00239">
    <property type="entry name" value="C2"/>
    <property type="match status" value="1"/>
</dbReference>
<feature type="domain" description="C2" evidence="2">
    <location>
        <begin position="11"/>
        <end position="132"/>
    </location>
</feature>
<dbReference type="CDD" id="cd08681">
    <property type="entry name" value="C2_fungal_Inn1p-like"/>
    <property type="match status" value="1"/>
</dbReference>
<feature type="compositionally biased region" description="Basic and acidic residues" evidence="1">
    <location>
        <begin position="155"/>
        <end position="166"/>
    </location>
</feature>
<feature type="compositionally biased region" description="Polar residues" evidence="1">
    <location>
        <begin position="371"/>
        <end position="380"/>
    </location>
</feature>
<dbReference type="OrthoDB" id="270970at2759"/>
<accession>A0A9P9E2J8</accession>
<dbReference type="SUPFAM" id="SSF49562">
    <property type="entry name" value="C2 domain (Calcium/lipid-binding domain, CaLB)"/>
    <property type="match status" value="1"/>
</dbReference>
<feature type="region of interest" description="Disordered" evidence="1">
    <location>
        <begin position="616"/>
        <end position="721"/>
    </location>
</feature>
<feature type="compositionally biased region" description="Polar residues" evidence="1">
    <location>
        <begin position="421"/>
        <end position="442"/>
    </location>
</feature>
<evidence type="ECO:0000256" key="1">
    <source>
        <dbReference type="SAM" id="MobiDB-lite"/>
    </source>
</evidence>
<feature type="compositionally biased region" description="Polar residues" evidence="1">
    <location>
        <begin position="226"/>
        <end position="238"/>
    </location>
</feature>
<feature type="region of interest" description="Disordered" evidence="1">
    <location>
        <begin position="514"/>
        <end position="538"/>
    </location>
</feature>
<reference evidence="3" key="1">
    <citation type="journal article" date="2021" name="Nat. Commun.">
        <title>Genetic determinants of endophytism in the Arabidopsis root mycobiome.</title>
        <authorList>
            <person name="Mesny F."/>
            <person name="Miyauchi S."/>
            <person name="Thiergart T."/>
            <person name="Pickel B."/>
            <person name="Atanasova L."/>
            <person name="Karlsson M."/>
            <person name="Huettel B."/>
            <person name="Barry K.W."/>
            <person name="Haridas S."/>
            <person name="Chen C."/>
            <person name="Bauer D."/>
            <person name="Andreopoulos W."/>
            <person name="Pangilinan J."/>
            <person name="LaButti K."/>
            <person name="Riley R."/>
            <person name="Lipzen A."/>
            <person name="Clum A."/>
            <person name="Drula E."/>
            <person name="Henrissat B."/>
            <person name="Kohler A."/>
            <person name="Grigoriev I.V."/>
            <person name="Martin F.M."/>
            <person name="Hacquard S."/>
        </authorList>
    </citation>
    <scope>NUCLEOTIDE SEQUENCE</scope>
    <source>
        <strain evidence="3">MPI-CAGE-CH-0243</strain>
    </source>
</reference>
<gene>
    <name evidence="3" type="ORF">B0J11DRAFT_612921</name>
</gene>
<dbReference type="InterPro" id="IPR035892">
    <property type="entry name" value="C2_domain_sf"/>
</dbReference>
<dbReference type="PANTHER" id="PTHR47052">
    <property type="entry name" value="CONSERVED SERINE PROLINE-RICH PROTEIN (AFU_ORTHOLOGUE AFUA_2G01790)"/>
    <property type="match status" value="1"/>
</dbReference>
<dbReference type="Pfam" id="PF00168">
    <property type="entry name" value="C2"/>
    <property type="match status" value="1"/>
</dbReference>
<protein>
    <recommendedName>
        <fullName evidence="2">C2 domain-containing protein</fullName>
    </recommendedName>
</protein>
<feature type="compositionally biased region" description="Polar residues" evidence="1">
    <location>
        <begin position="248"/>
        <end position="275"/>
    </location>
</feature>
<dbReference type="InterPro" id="IPR052981">
    <property type="entry name" value="Ingression_C2_domain"/>
</dbReference>
<feature type="compositionally biased region" description="Polar residues" evidence="1">
    <location>
        <begin position="859"/>
        <end position="880"/>
    </location>
</feature>
<feature type="compositionally biased region" description="Basic and acidic residues" evidence="1">
    <location>
        <begin position="587"/>
        <end position="596"/>
    </location>
</feature>
<proteinExistence type="predicted"/>
<feature type="compositionally biased region" description="Polar residues" evidence="1">
    <location>
        <begin position="568"/>
        <end position="580"/>
    </location>
</feature>